<protein>
    <recommendedName>
        <fullName evidence="3">RING-type E3 ubiquitin transferase</fullName>
        <ecNumber evidence="3">2.3.2.27</ecNumber>
    </recommendedName>
</protein>
<name>A0ABI7YTH2_FELCA</name>
<evidence type="ECO:0000256" key="9">
    <source>
        <dbReference type="PROSITE-ProRule" id="PRU00455"/>
    </source>
</evidence>
<evidence type="ECO:0000259" key="10">
    <source>
        <dbReference type="PROSITE" id="PS51081"/>
    </source>
</evidence>
<evidence type="ECO:0000256" key="1">
    <source>
        <dbReference type="ARBA" id="ARBA00000900"/>
    </source>
</evidence>
<organism evidence="11 12">
    <name type="scientific">Felis catus</name>
    <name type="common">Cat</name>
    <name type="synonym">Felis silvestris catus</name>
    <dbReference type="NCBI Taxonomy" id="9685"/>
    <lineage>
        <taxon>Eukaryota</taxon>
        <taxon>Metazoa</taxon>
        <taxon>Chordata</taxon>
        <taxon>Craniata</taxon>
        <taxon>Vertebrata</taxon>
        <taxon>Euteleostomi</taxon>
        <taxon>Mammalia</taxon>
        <taxon>Eutheria</taxon>
        <taxon>Laurasiatheria</taxon>
        <taxon>Carnivora</taxon>
        <taxon>Feliformia</taxon>
        <taxon>Felidae</taxon>
        <taxon>Felinae</taxon>
        <taxon>Felis</taxon>
    </lineage>
</organism>
<keyword evidence="7" id="KW-0833">Ubl conjugation pathway</keyword>
<dbReference type="Pfam" id="PF21362">
    <property type="entry name" value="Sina_RING"/>
    <property type="match status" value="1"/>
</dbReference>
<evidence type="ECO:0000256" key="4">
    <source>
        <dbReference type="ARBA" id="ARBA00022679"/>
    </source>
</evidence>
<dbReference type="GeneTree" id="ENSGT00940000154837"/>
<evidence type="ECO:0000256" key="6">
    <source>
        <dbReference type="ARBA" id="ARBA00022771"/>
    </source>
</evidence>
<keyword evidence="12" id="KW-1185">Reference proteome</keyword>
<dbReference type="EC" id="2.3.2.27" evidence="3"/>
<dbReference type="InterPro" id="IPR049548">
    <property type="entry name" value="Sina-like_RING"/>
</dbReference>
<comment type="pathway">
    <text evidence="2">Protein modification; protein ubiquitination.</text>
</comment>
<dbReference type="PROSITE" id="PS51081">
    <property type="entry name" value="ZF_SIAH"/>
    <property type="match status" value="1"/>
</dbReference>
<dbReference type="PANTHER" id="PTHR45877">
    <property type="entry name" value="E3 UBIQUITIN-PROTEIN LIGASE SIAH2"/>
    <property type="match status" value="1"/>
</dbReference>
<dbReference type="PANTHER" id="PTHR45877:SF7">
    <property type="entry name" value="E3 UBIQUITIN-PROTEIN LIGASE SIAH1"/>
    <property type="match status" value="1"/>
</dbReference>
<reference evidence="11 12" key="1">
    <citation type="submission" date="2021-02" db="EMBL/GenBank/DDBJ databases">
        <title>Safari Cat Assemblies.</title>
        <authorList>
            <person name="Bredemeyer K.R."/>
            <person name="Murphy W.J."/>
        </authorList>
    </citation>
    <scope>NUCLEOTIDE SEQUENCE [LARGE SCALE GENOMIC DNA]</scope>
</reference>
<keyword evidence="8" id="KW-0862">Zinc</keyword>
<evidence type="ECO:0000256" key="2">
    <source>
        <dbReference type="ARBA" id="ARBA00004906"/>
    </source>
</evidence>
<sequence length="174" mass="18069">MSRQAAPAFPAGTSKCAPSQRVPALTGTTASKNDRAGLFECPVCCGYALPPILHCQSGHLVCSNCCPKAHVVQPAGAVGIPSQLGPGGSGQFPCFPPRKYASPGGAIPLPHTQKADHEELREFRPYSCPCPGASCKWQGSLDAVKPLYDALAKSITALQGKNIVFLATLVLLTG</sequence>
<reference evidence="11" key="3">
    <citation type="submission" date="2025-09" db="UniProtKB">
        <authorList>
            <consortium name="Ensembl"/>
        </authorList>
    </citation>
    <scope>IDENTIFICATION</scope>
    <source>
        <strain evidence="11">breed Abyssinian</strain>
    </source>
</reference>
<evidence type="ECO:0000256" key="3">
    <source>
        <dbReference type="ARBA" id="ARBA00012483"/>
    </source>
</evidence>
<evidence type="ECO:0000313" key="12">
    <source>
        <dbReference type="Proteomes" id="UP000823872"/>
    </source>
</evidence>
<comment type="catalytic activity">
    <reaction evidence="1">
        <text>S-ubiquitinyl-[E2 ubiquitin-conjugating enzyme]-L-cysteine + [acceptor protein]-L-lysine = [E2 ubiquitin-conjugating enzyme]-L-cysteine + N(6)-ubiquitinyl-[acceptor protein]-L-lysine.</text>
        <dbReference type="EC" id="2.3.2.27"/>
    </reaction>
</comment>
<evidence type="ECO:0000256" key="5">
    <source>
        <dbReference type="ARBA" id="ARBA00022723"/>
    </source>
</evidence>
<keyword evidence="4" id="KW-0808">Transferase</keyword>
<evidence type="ECO:0000256" key="8">
    <source>
        <dbReference type="ARBA" id="ARBA00022833"/>
    </source>
</evidence>
<dbReference type="InterPro" id="IPR013010">
    <property type="entry name" value="Znf_SIAH"/>
</dbReference>
<evidence type="ECO:0000313" key="11">
    <source>
        <dbReference type="Ensembl" id="ENSFCTP00005038166.1"/>
    </source>
</evidence>
<dbReference type="Gene3D" id="3.30.160.60">
    <property type="entry name" value="Classic Zinc Finger"/>
    <property type="match status" value="1"/>
</dbReference>
<evidence type="ECO:0000256" key="7">
    <source>
        <dbReference type="ARBA" id="ARBA00022786"/>
    </source>
</evidence>
<keyword evidence="5" id="KW-0479">Metal-binding</keyword>
<dbReference type="SUPFAM" id="SSF49599">
    <property type="entry name" value="TRAF domain-like"/>
    <property type="match status" value="1"/>
</dbReference>
<dbReference type="InterPro" id="IPR004162">
    <property type="entry name" value="SINA-like_animal"/>
</dbReference>
<dbReference type="Ensembl" id="ENSFCTT00005052063.1">
    <property type="protein sequence ID" value="ENSFCTP00005038166.1"/>
    <property type="gene ID" value="ENSFCTG00005018118.1"/>
</dbReference>
<reference evidence="11" key="2">
    <citation type="submission" date="2025-08" db="UniProtKB">
        <authorList>
            <consortium name="Ensembl"/>
        </authorList>
    </citation>
    <scope>IDENTIFICATION</scope>
    <source>
        <strain evidence="11">breed Abyssinian</strain>
    </source>
</reference>
<dbReference type="Proteomes" id="UP000823872">
    <property type="component" value="Chromosome C1"/>
</dbReference>
<accession>A0ABI7YTH2</accession>
<dbReference type="Pfam" id="PF21361">
    <property type="entry name" value="Sina_ZnF"/>
    <property type="match status" value="1"/>
</dbReference>
<feature type="domain" description="SIAH-type" evidence="10">
    <location>
        <begin position="93"/>
        <end position="153"/>
    </location>
</feature>
<proteinExistence type="predicted"/>
<keyword evidence="6 9" id="KW-0863">Zinc-finger</keyword>